<name>K8XUP2_9LEPT</name>
<dbReference type="STRING" id="758847.LSS_18089"/>
<dbReference type="GeneID" id="29741759"/>
<dbReference type="RefSeq" id="WP_004462583.1">
    <property type="nucleotide sequence ID" value="NZ_CP006694.1"/>
</dbReference>
<dbReference type="PATRIC" id="fig|758847.3.peg.3775"/>
<dbReference type="KEGG" id="lst:LSS_18089"/>
<organism evidence="1 2">
    <name type="scientific">Leptospira santarosai serovar Shermani str. LT 821</name>
    <dbReference type="NCBI Taxonomy" id="758847"/>
    <lineage>
        <taxon>Bacteria</taxon>
        <taxon>Pseudomonadati</taxon>
        <taxon>Spirochaetota</taxon>
        <taxon>Spirochaetia</taxon>
        <taxon>Leptospirales</taxon>
        <taxon>Leptospiraceae</taxon>
        <taxon>Leptospira</taxon>
    </lineage>
</organism>
<dbReference type="AlphaFoldDB" id="K8XUP2"/>
<evidence type="ECO:0000313" key="2">
    <source>
        <dbReference type="Proteomes" id="UP000035800"/>
    </source>
</evidence>
<dbReference type="Proteomes" id="UP000035800">
    <property type="component" value="Chromosome I"/>
</dbReference>
<reference evidence="1 2" key="2">
    <citation type="journal article" date="2014" name="Emerg. Microbes Infect.">
        <title>Potential impact on kidney infection: a whole-genome analysis of Leptospira santarosai serovar Shermani.</title>
        <authorList>
            <person name="Chou L.F."/>
            <person name="Chen T.W."/>
            <person name="Ko Y.C."/>
            <person name="Pan M.J."/>
            <person name="Tian Y.C."/>
            <person name="Chiu C.H."/>
            <person name="Tang P."/>
            <person name="Hung C.C."/>
            <person name="Yang C.W."/>
        </authorList>
    </citation>
    <scope>NUCLEOTIDE SEQUENCE</scope>
    <source>
        <strain evidence="1 2">LT 821</strain>
    </source>
</reference>
<gene>
    <name evidence="1" type="ORF">LSS_18089</name>
</gene>
<protein>
    <submittedName>
        <fullName evidence="1">Uncharacterized protein</fullName>
    </submittedName>
</protein>
<accession>K8XUP2</accession>
<proteinExistence type="predicted"/>
<sequence>MKKRILISIFWVSIVFCTLNTCSRIRFIGIFNKKQTVATAILKLRTNSQSENQNWFRVKSEYLTNSKRSEFEETIPPEEVLYHEKQGEIILKLSPNYAYFIGVSMRRDTNLINDDYSEIRIESLEGKVIYREQGIRNVFRLDDDCECFLWTLND</sequence>
<evidence type="ECO:0000313" key="1">
    <source>
        <dbReference type="EMBL" id="EKT85323.1"/>
    </source>
</evidence>
<dbReference type="EMBL" id="CP006694">
    <property type="protein sequence ID" value="EKT85323.1"/>
    <property type="molecule type" value="Genomic_DNA"/>
</dbReference>
<reference evidence="1 2" key="1">
    <citation type="journal article" date="2012" name="Gene">
        <title>Sequence of Leptospira santarosai serovar Shermani genome and prediction of virulence-associated genes.</title>
        <authorList>
            <person name="Chou L.F."/>
            <person name="Chen Y.T."/>
            <person name="Lu C.W."/>
            <person name="Ko Y.C."/>
            <person name="Tang C.Y."/>
            <person name="Pan M.J."/>
            <person name="Tian Y.C."/>
            <person name="Chiu C.H."/>
            <person name="Hung C.C."/>
            <person name="Yang C.W."/>
        </authorList>
    </citation>
    <scope>NUCLEOTIDE SEQUENCE [LARGE SCALE GENOMIC DNA]</scope>
    <source>
        <strain evidence="1">LT 821</strain>
    </source>
</reference>